<sequence length="137" mass="16117">MRDISLNLSQISEVYRSYPDIFTSLILPPVKKPTHTIQPPPLTRCHDSKNIPSHSSLKQEDNKTLQEMRFNMTSLINYPQHRCQRCWVPLHCTHCEGWRGGECFGGCWRHLRMRIRFGLESVPVTLLFCRIMYRQSS</sequence>
<protein>
    <submittedName>
        <fullName evidence="1">Uncharacterized protein</fullName>
    </submittedName>
</protein>
<name>A0AAV4MPD0_9ARAC</name>
<accession>A0AAV4MPD0</accession>
<proteinExistence type="predicted"/>
<dbReference type="AlphaFoldDB" id="A0AAV4MPD0"/>
<keyword evidence="2" id="KW-1185">Reference proteome</keyword>
<dbReference type="Proteomes" id="UP001054837">
    <property type="component" value="Unassembled WGS sequence"/>
</dbReference>
<evidence type="ECO:0000313" key="1">
    <source>
        <dbReference type="EMBL" id="GIX73670.1"/>
    </source>
</evidence>
<comment type="caution">
    <text evidence="1">The sequence shown here is derived from an EMBL/GenBank/DDBJ whole genome shotgun (WGS) entry which is preliminary data.</text>
</comment>
<gene>
    <name evidence="1" type="ORF">CDAR_282421</name>
</gene>
<dbReference type="EMBL" id="BPLQ01000639">
    <property type="protein sequence ID" value="GIX73670.1"/>
    <property type="molecule type" value="Genomic_DNA"/>
</dbReference>
<evidence type="ECO:0000313" key="2">
    <source>
        <dbReference type="Proteomes" id="UP001054837"/>
    </source>
</evidence>
<reference evidence="1 2" key="1">
    <citation type="submission" date="2021-06" db="EMBL/GenBank/DDBJ databases">
        <title>Caerostris darwini draft genome.</title>
        <authorList>
            <person name="Kono N."/>
            <person name="Arakawa K."/>
        </authorList>
    </citation>
    <scope>NUCLEOTIDE SEQUENCE [LARGE SCALE GENOMIC DNA]</scope>
</reference>
<organism evidence="1 2">
    <name type="scientific">Caerostris darwini</name>
    <dbReference type="NCBI Taxonomy" id="1538125"/>
    <lineage>
        <taxon>Eukaryota</taxon>
        <taxon>Metazoa</taxon>
        <taxon>Ecdysozoa</taxon>
        <taxon>Arthropoda</taxon>
        <taxon>Chelicerata</taxon>
        <taxon>Arachnida</taxon>
        <taxon>Araneae</taxon>
        <taxon>Araneomorphae</taxon>
        <taxon>Entelegynae</taxon>
        <taxon>Araneoidea</taxon>
        <taxon>Araneidae</taxon>
        <taxon>Caerostris</taxon>
    </lineage>
</organism>